<comment type="caution">
    <text evidence="8">The sequence shown here is derived from an EMBL/GenBank/DDBJ whole genome shotgun (WGS) entry which is preliminary data.</text>
</comment>
<protein>
    <submittedName>
        <fullName evidence="8">ABC transporter ATP-binding protein</fullName>
    </submittedName>
</protein>
<evidence type="ECO:0000313" key="8">
    <source>
        <dbReference type="EMBL" id="MCC0094293.1"/>
    </source>
</evidence>
<dbReference type="Pfam" id="PF00005">
    <property type="entry name" value="ABC_tran"/>
    <property type="match status" value="1"/>
</dbReference>
<evidence type="ECO:0000256" key="3">
    <source>
        <dbReference type="ARBA" id="ARBA00022741"/>
    </source>
</evidence>
<dbReference type="InterPro" id="IPR027417">
    <property type="entry name" value="P-loop_NTPase"/>
</dbReference>
<feature type="compositionally biased region" description="Low complexity" evidence="6">
    <location>
        <begin position="1"/>
        <end position="22"/>
    </location>
</feature>
<dbReference type="PROSITE" id="PS00211">
    <property type="entry name" value="ABC_TRANSPORTER_1"/>
    <property type="match status" value="1"/>
</dbReference>
<dbReference type="EMBL" id="JAINUL010000001">
    <property type="protein sequence ID" value="MCC0094293.1"/>
    <property type="molecule type" value="Genomic_DNA"/>
</dbReference>
<dbReference type="InterPro" id="IPR003439">
    <property type="entry name" value="ABC_transporter-like_ATP-bd"/>
</dbReference>
<dbReference type="PANTHER" id="PTHR42711">
    <property type="entry name" value="ABC TRANSPORTER ATP-BINDING PROTEIN"/>
    <property type="match status" value="1"/>
</dbReference>
<keyword evidence="4 8" id="KW-0067">ATP-binding</keyword>
<accession>A0ABS8DZK7</accession>
<keyword evidence="5" id="KW-0046">Antibiotic resistance</keyword>
<dbReference type="Gene3D" id="3.40.50.300">
    <property type="entry name" value="P-loop containing nucleotide triphosphate hydrolases"/>
    <property type="match status" value="1"/>
</dbReference>
<reference evidence="8 9" key="1">
    <citation type="submission" date="2021-08" db="EMBL/GenBank/DDBJ databases">
        <title>Genomic Architecture of Streptomyces flavotricini NGL1 and Streptomyces erythrochromogenes HMS4 With Differential Plant Beneficial attributes and laccase production capabilities.</title>
        <authorList>
            <person name="Salwan R."/>
            <person name="Kaur R."/>
            <person name="Sharma V."/>
        </authorList>
    </citation>
    <scope>NUCLEOTIDE SEQUENCE [LARGE SCALE GENOMIC DNA]</scope>
    <source>
        <strain evidence="8 9">NGL1</strain>
    </source>
</reference>
<dbReference type="InterPro" id="IPR050763">
    <property type="entry name" value="ABC_transporter_ATP-binding"/>
</dbReference>
<dbReference type="PANTHER" id="PTHR42711:SF17">
    <property type="entry name" value="ABC TRANSPORTER ATP-BINDING PROTEIN"/>
    <property type="match status" value="1"/>
</dbReference>
<evidence type="ECO:0000256" key="6">
    <source>
        <dbReference type="SAM" id="MobiDB-lite"/>
    </source>
</evidence>
<keyword evidence="3" id="KW-0547">Nucleotide-binding</keyword>
<dbReference type="InterPro" id="IPR017871">
    <property type="entry name" value="ABC_transporter-like_CS"/>
</dbReference>
<proteinExistence type="predicted"/>
<dbReference type="InterPro" id="IPR003593">
    <property type="entry name" value="AAA+_ATPase"/>
</dbReference>
<dbReference type="GO" id="GO:0005524">
    <property type="term" value="F:ATP binding"/>
    <property type="evidence" value="ECO:0007669"/>
    <property type="project" value="UniProtKB-KW"/>
</dbReference>
<dbReference type="Proteomes" id="UP001520654">
    <property type="component" value="Unassembled WGS sequence"/>
</dbReference>
<evidence type="ECO:0000259" key="7">
    <source>
        <dbReference type="PROSITE" id="PS50893"/>
    </source>
</evidence>
<evidence type="ECO:0000256" key="4">
    <source>
        <dbReference type="ARBA" id="ARBA00022840"/>
    </source>
</evidence>
<evidence type="ECO:0000256" key="5">
    <source>
        <dbReference type="ARBA" id="ARBA00023251"/>
    </source>
</evidence>
<sequence>MTQTPQTVRTARTVRTTRTAPPAHDEPAIRFRHAAKSFGAVRAVAGIDLDVRPGETVALLGRNGAGKSTAIGLLLGLEEPDAGTVRLFGETPDRAVRAGRVGAMLQEGRAVPRITVRELVAFVARTYPAPMPVAEALELAGLTELAGRRIDRLSGGQAQRVRFAVALAGNPELIVLDEPTAALDVEARRAFWESMRGYARRGNTVLFSTHYLEEADAHADRIVVVDAGRIVADGTGDQLRRAAGGSLVCVDLAGRPTEGLGELPGVVSVEVRADRARLRTEDPDATVVALAGLGAVRGIEVTAASLDDAFLALTDGHTHTFSAGSAR</sequence>
<dbReference type="CDD" id="cd03230">
    <property type="entry name" value="ABC_DR_subfamily_A"/>
    <property type="match status" value="1"/>
</dbReference>
<dbReference type="SMART" id="SM00382">
    <property type="entry name" value="AAA"/>
    <property type="match status" value="1"/>
</dbReference>
<name>A0ABS8DZK7_9ACTN</name>
<evidence type="ECO:0000256" key="1">
    <source>
        <dbReference type="ARBA" id="ARBA00004202"/>
    </source>
</evidence>
<evidence type="ECO:0000256" key="2">
    <source>
        <dbReference type="ARBA" id="ARBA00022448"/>
    </source>
</evidence>
<keyword evidence="2" id="KW-0813">Transport</keyword>
<gene>
    <name evidence="8" type="ORF">K7B10_05710</name>
</gene>
<organism evidence="8 9">
    <name type="scientific">Streptomyces flavotricini</name>
    <dbReference type="NCBI Taxonomy" id="66888"/>
    <lineage>
        <taxon>Bacteria</taxon>
        <taxon>Bacillati</taxon>
        <taxon>Actinomycetota</taxon>
        <taxon>Actinomycetes</taxon>
        <taxon>Kitasatosporales</taxon>
        <taxon>Streptomycetaceae</taxon>
        <taxon>Streptomyces</taxon>
    </lineage>
</organism>
<dbReference type="RefSeq" id="WP_267501340.1">
    <property type="nucleotide sequence ID" value="NZ_JAINUL010000001.1"/>
</dbReference>
<dbReference type="PROSITE" id="PS50893">
    <property type="entry name" value="ABC_TRANSPORTER_2"/>
    <property type="match status" value="1"/>
</dbReference>
<dbReference type="SUPFAM" id="SSF52540">
    <property type="entry name" value="P-loop containing nucleoside triphosphate hydrolases"/>
    <property type="match status" value="1"/>
</dbReference>
<comment type="subcellular location">
    <subcellularLocation>
        <location evidence="1">Cell membrane</location>
        <topology evidence="1">Peripheral membrane protein</topology>
    </subcellularLocation>
</comment>
<evidence type="ECO:0000313" key="9">
    <source>
        <dbReference type="Proteomes" id="UP001520654"/>
    </source>
</evidence>
<feature type="region of interest" description="Disordered" evidence="6">
    <location>
        <begin position="1"/>
        <end position="24"/>
    </location>
</feature>
<feature type="domain" description="ABC transporter" evidence="7">
    <location>
        <begin position="29"/>
        <end position="252"/>
    </location>
</feature>
<keyword evidence="9" id="KW-1185">Reference proteome</keyword>